<dbReference type="AlphaFoldDB" id="A0A371RK50"/>
<evidence type="ECO:0000256" key="5">
    <source>
        <dbReference type="ARBA" id="ARBA00022989"/>
    </source>
</evidence>
<evidence type="ECO:0000256" key="4">
    <source>
        <dbReference type="ARBA" id="ARBA00022692"/>
    </source>
</evidence>
<evidence type="ECO:0000313" key="10">
    <source>
        <dbReference type="Proteomes" id="UP000264589"/>
    </source>
</evidence>
<keyword evidence="5 8" id="KW-1133">Transmembrane helix</keyword>
<dbReference type="PANTHER" id="PTHR30558:SF13">
    <property type="entry name" value="BIOPOLYMER TRANSPORT PROTEIN EXBD2"/>
    <property type="match status" value="1"/>
</dbReference>
<dbReference type="GO" id="GO:0005886">
    <property type="term" value="C:plasma membrane"/>
    <property type="evidence" value="ECO:0007669"/>
    <property type="project" value="UniProtKB-SubCell"/>
</dbReference>
<keyword evidence="6 8" id="KW-0472">Membrane</keyword>
<keyword evidence="3" id="KW-1003">Cell membrane</keyword>
<dbReference type="GO" id="GO:0015031">
    <property type="term" value="P:protein transport"/>
    <property type="evidence" value="ECO:0007669"/>
    <property type="project" value="UniProtKB-KW"/>
</dbReference>
<evidence type="ECO:0000256" key="8">
    <source>
        <dbReference type="SAM" id="Phobius"/>
    </source>
</evidence>
<evidence type="ECO:0000256" key="7">
    <source>
        <dbReference type="RuleBase" id="RU003879"/>
    </source>
</evidence>
<feature type="transmembrane region" description="Helical" evidence="8">
    <location>
        <begin position="20"/>
        <end position="38"/>
    </location>
</feature>
<organism evidence="9 10">
    <name type="scientific">Parvularcula marina</name>
    <dbReference type="NCBI Taxonomy" id="2292771"/>
    <lineage>
        <taxon>Bacteria</taxon>
        <taxon>Pseudomonadati</taxon>
        <taxon>Pseudomonadota</taxon>
        <taxon>Alphaproteobacteria</taxon>
        <taxon>Parvularculales</taxon>
        <taxon>Parvularculaceae</taxon>
        <taxon>Parvularcula</taxon>
    </lineage>
</organism>
<keyword evidence="10" id="KW-1185">Reference proteome</keyword>
<dbReference type="InterPro" id="IPR003400">
    <property type="entry name" value="ExbD"/>
</dbReference>
<sequence>MARRRRTGDEAADVNVTPLLDIVFIMLIFFIVTATFVYEDGFDPNLPPDSQDEPEDPPPSMLLTVQADGFIRVDDIRQVDPRSVTSVVEQFLAKEPKGVVIVNATPDARTGTTITVLDQARQAAPDETVRNSQITLTLASGN</sequence>
<dbReference type="Gene3D" id="3.30.420.270">
    <property type="match status" value="1"/>
</dbReference>
<dbReference type="EMBL" id="QUQO01000001">
    <property type="protein sequence ID" value="RFB05822.1"/>
    <property type="molecule type" value="Genomic_DNA"/>
</dbReference>
<dbReference type="PANTHER" id="PTHR30558">
    <property type="entry name" value="EXBD MEMBRANE COMPONENT OF PMF-DRIVEN MACROMOLECULE IMPORT SYSTEM"/>
    <property type="match status" value="1"/>
</dbReference>
<reference evidence="9 10" key="1">
    <citation type="submission" date="2018-08" db="EMBL/GenBank/DDBJ databases">
        <title>Parvularcula sp. SM1705, isolated from surface water of the South Sea China.</title>
        <authorList>
            <person name="Sun L."/>
        </authorList>
    </citation>
    <scope>NUCLEOTIDE SEQUENCE [LARGE SCALE GENOMIC DNA]</scope>
    <source>
        <strain evidence="9 10">SM1705</strain>
    </source>
</reference>
<proteinExistence type="inferred from homology"/>
<keyword evidence="7" id="KW-0653">Protein transport</keyword>
<dbReference type="RefSeq" id="WP_116392455.1">
    <property type="nucleotide sequence ID" value="NZ_CAXQPM010000025.1"/>
</dbReference>
<evidence type="ECO:0000256" key="3">
    <source>
        <dbReference type="ARBA" id="ARBA00022475"/>
    </source>
</evidence>
<dbReference type="Pfam" id="PF02472">
    <property type="entry name" value="ExbD"/>
    <property type="match status" value="1"/>
</dbReference>
<evidence type="ECO:0000256" key="1">
    <source>
        <dbReference type="ARBA" id="ARBA00004162"/>
    </source>
</evidence>
<comment type="caution">
    <text evidence="9">The sequence shown here is derived from an EMBL/GenBank/DDBJ whole genome shotgun (WGS) entry which is preliminary data.</text>
</comment>
<keyword evidence="4 7" id="KW-0812">Transmembrane</keyword>
<dbReference type="Proteomes" id="UP000264589">
    <property type="component" value="Unassembled WGS sequence"/>
</dbReference>
<gene>
    <name evidence="9" type="ORF">DX908_11425</name>
</gene>
<evidence type="ECO:0000256" key="6">
    <source>
        <dbReference type="ARBA" id="ARBA00023136"/>
    </source>
</evidence>
<keyword evidence="7" id="KW-0813">Transport</keyword>
<evidence type="ECO:0000313" key="9">
    <source>
        <dbReference type="EMBL" id="RFB05822.1"/>
    </source>
</evidence>
<dbReference type="GO" id="GO:0022857">
    <property type="term" value="F:transmembrane transporter activity"/>
    <property type="evidence" value="ECO:0007669"/>
    <property type="project" value="InterPro"/>
</dbReference>
<comment type="subcellular location">
    <subcellularLocation>
        <location evidence="1">Cell membrane</location>
        <topology evidence="1">Single-pass membrane protein</topology>
    </subcellularLocation>
    <subcellularLocation>
        <location evidence="7">Cell membrane</location>
        <topology evidence="7">Single-pass type II membrane protein</topology>
    </subcellularLocation>
</comment>
<dbReference type="InParanoid" id="A0A371RK50"/>
<evidence type="ECO:0000256" key="2">
    <source>
        <dbReference type="ARBA" id="ARBA00005811"/>
    </source>
</evidence>
<name>A0A371RK50_9PROT</name>
<comment type="similarity">
    <text evidence="2 7">Belongs to the ExbD/TolR family.</text>
</comment>
<dbReference type="OrthoDB" id="5456447at2"/>
<accession>A0A371RK50</accession>
<protein>
    <submittedName>
        <fullName evidence="9">Biopolymer transporter ExbD</fullName>
    </submittedName>
</protein>